<dbReference type="InterPro" id="IPR039568">
    <property type="entry name" value="Peptidase_MA-like_dom"/>
</dbReference>
<keyword evidence="1" id="KW-0812">Transmembrane</keyword>
<dbReference type="EMBL" id="FUXM01000012">
    <property type="protein sequence ID" value="SJZ92704.1"/>
    <property type="molecule type" value="Genomic_DNA"/>
</dbReference>
<sequence length="283" mass="32791">MPILDTNLYYWRGLLAGLALCLLGLVLVWWPQPKQGLYLILQQLLKAKLVWETRDWREIEGEHFRIRYQGDAEGADEARLVLQTAEKFYPSLLKKFHISGIEGKTLVVIFPDKDSLNRSFGWGGDQGTMGVYWAGTIRVLAPQQWAQAEEDFVVNGPMAHEFAHLLVDKLTLGNYPRWLTEGIAQQLEYELTGFEFKARSGSHSWYPVEMMDGQFDSLPDQELAYIQARQMVRFMEERYGEKAWRRLLPYLGQGWPFSWAWYKAFGENFADFSRAFISTDQAG</sequence>
<evidence type="ECO:0000259" key="2">
    <source>
        <dbReference type="Pfam" id="PF13485"/>
    </source>
</evidence>
<proteinExistence type="predicted"/>
<dbReference type="RefSeq" id="WP_078665424.1">
    <property type="nucleotide sequence ID" value="NZ_FUXM01000012.1"/>
</dbReference>
<dbReference type="AlphaFoldDB" id="A0A1T4PM87"/>
<keyword evidence="1" id="KW-1133">Transmembrane helix</keyword>
<evidence type="ECO:0000313" key="3">
    <source>
        <dbReference type="EMBL" id="SJZ92704.1"/>
    </source>
</evidence>
<accession>A0A1T4PM87</accession>
<organism evidence="3 4">
    <name type="scientific">Carboxydocella sporoproducens DSM 16521</name>
    <dbReference type="NCBI Taxonomy" id="1121270"/>
    <lineage>
        <taxon>Bacteria</taxon>
        <taxon>Bacillati</taxon>
        <taxon>Bacillota</taxon>
        <taxon>Clostridia</taxon>
        <taxon>Eubacteriales</taxon>
        <taxon>Clostridiales Family XVI. Incertae Sedis</taxon>
        <taxon>Carboxydocella</taxon>
    </lineage>
</organism>
<dbReference type="Pfam" id="PF13485">
    <property type="entry name" value="Peptidase_MA_2"/>
    <property type="match status" value="1"/>
</dbReference>
<evidence type="ECO:0000313" key="4">
    <source>
        <dbReference type="Proteomes" id="UP000189933"/>
    </source>
</evidence>
<dbReference type="OrthoDB" id="9787613at2"/>
<gene>
    <name evidence="3" type="ORF">SAMN02745885_01346</name>
</gene>
<keyword evidence="1" id="KW-0472">Membrane</keyword>
<name>A0A1T4PM87_9FIRM</name>
<keyword evidence="4" id="KW-1185">Reference proteome</keyword>
<feature type="domain" description="Peptidase MA-like" evidence="2">
    <location>
        <begin position="157"/>
        <end position="266"/>
    </location>
</feature>
<dbReference type="Proteomes" id="UP000189933">
    <property type="component" value="Unassembled WGS sequence"/>
</dbReference>
<feature type="transmembrane region" description="Helical" evidence="1">
    <location>
        <begin position="9"/>
        <end position="30"/>
    </location>
</feature>
<reference evidence="4" key="1">
    <citation type="submission" date="2017-02" db="EMBL/GenBank/DDBJ databases">
        <authorList>
            <person name="Varghese N."/>
            <person name="Submissions S."/>
        </authorList>
    </citation>
    <scope>NUCLEOTIDE SEQUENCE [LARGE SCALE GENOMIC DNA]</scope>
    <source>
        <strain evidence="4">DSM 16521</strain>
    </source>
</reference>
<protein>
    <recommendedName>
        <fullName evidence="2">Peptidase MA-like domain-containing protein</fullName>
    </recommendedName>
</protein>
<evidence type="ECO:0000256" key="1">
    <source>
        <dbReference type="SAM" id="Phobius"/>
    </source>
</evidence>